<protein>
    <recommendedName>
        <fullName evidence="3">YD repeat-containing protein</fullName>
    </recommendedName>
</protein>
<dbReference type="AlphaFoldDB" id="A0A1H8AEA4"/>
<evidence type="ECO:0000313" key="1">
    <source>
        <dbReference type="EMBL" id="SEM68168.1"/>
    </source>
</evidence>
<dbReference type="RefSeq" id="WP_143052698.1">
    <property type="nucleotide sequence ID" value="NZ_FOBV01000005.1"/>
</dbReference>
<dbReference type="Proteomes" id="UP000199450">
    <property type="component" value="Unassembled WGS sequence"/>
</dbReference>
<dbReference type="STRING" id="295069.SAMN05421856_105252"/>
<dbReference type="OrthoDB" id="9814627at2"/>
<accession>A0A1H8AEA4</accession>
<reference evidence="2" key="1">
    <citation type="submission" date="2016-10" db="EMBL/GenBank/DDBJ databases">
        <authorList>
            <person name="Varghese N."/>
            <person name="Submissions S."/>
        </authorList>
    </citation>
    <scope>NUCLEOTIDE SEQUENCE [LARGE SCALE GENOMIC DNA]</scope>
    <source>
        <strain evidence="2">DSM 17453</strain>
    </source>
</reference>
<sequence length="479" mass="54178">MKKIYLLFIALIYNFLLSQGTELPKVISPSPNVSSLRKYGEIPVNNYTGVPSNIIPLYTVKSGNIKIPISVSYHSSGIKVTDEASWVGLGWSLNAGGVITRQVRGMDDFGSGGYLRYGMYTFPPQSNTFTIMNTYQRIKYSLYPYSTNYPPSVHEIMTPAMKAYLGGYISSQVFGSNGLDSYGYLSDMDPLVGPQDGEPDIYHFNFLGFSGKLLVKKNSTGGLKIVSTEDGQLSFSYNIDTKKWTVKDIHGMEYEFGVLEYSRSRQKTCNQSEEYVSETNITGWYINKIKSPTGEEVTFEYLYDNPSSIGGVNIVSPNGIEEQGNIQWKKSIEAGDTKSYFTTNTAGLCLPESQIYNRTIKNYTESYEKYLKRINFKEGYIDFAMNSNNRDDRKPSSSGISIGSLNNFTVYDKDNNMIERVGFITSYFNQDKINLTNKQDYLRLKLDAVVLHSTSNNPQWYRFQYNDIPLPPKDSYSVD</sequence>
<dbReference type="EMBL" id="FOBV01000005">
    <property type="protein sequence ID" value="SEM68168.1"/>
    <property type="molecule type" value="Genomic_DNA"/>
</dbReference>
<evidence type="ECO:0000313" key="2">
    <source>
        <dbReference type="Proteomes" id="UP000199450"/>
    </source>
</evidence>
<evidence type="ECO:0008006" key="3">
    <source>
        <dbReference type="Google" id="ProtNLM"/>
    </source>
</evidence>
<keyword evidence="2" id="KW-1185">Reference proteome</keyword>
<proteinExistence type="predicted"/>
<gene>
    <name evidence="1" type="ORF">SAMN05421856_105252</name>
</gene>
<organism evidence="1 2">
    <name type="scientific">Chryseobacterium taichungense</name>
    <dbReference type="NCBI Taxonomy" id="295069"/>
    <lineage>
        <taxon>Bacteria</taxon>
        <taxon>Pseudomonadati</taxon>
        <taxon>Bacteroidota</taxon>
        <taxon>Flavobacteriia</taxon>
        <taxon>Flavobacteriales</taxon>
        <taxon>Weeksellaceae</taxon>
        <taxon>Chryseobacterium group</taxon>
        <taxon>Chryseobacterium</taxon>
    </lineage>
</organism>
<name>A0A1H8AEA4_9FLAO</name>